<sequence>MLLLLQNQSTGSSLDSEASHHKRRLMPMMYQMYESQYEDLRGTIYGPDSPDFHPAQASETLRRALSGMETKDQVVINTLLYHNNFQRQKILSAYEDMYGRKLIDDLEEETGGYFLEMVQALFKPAPQYDTMCLHRSISNRYADRSVAIEIACTRSARQLRVIRETYQNDYKKTVEKDIAVKVEGIVGRMLTLLLCKAREEDGKKVDDSLVESHAQLLINNSIDEIAKNLTLFEQIFCGNSWKHLSAVFYRVDELRNGEKDIETLIRKNKSLHSEIRMIFLTIIRVSKNMQLYFAELLRAAMTGERADHQTIIRIAVSRSEVSKVFPNFLDMTQNWD</sequence>
<evidence type="ECO:0000256" key="2">
    <source>
        <dbReference type="ARBA" id="ARBA00022737"/>
    </source>
</evidence>
<dbReference type="AlphaFoldDB" id="A0A0B1STN4"/>
<dbReference type="PANTHER" id="PTHR10502">
    <property type="entry name" value="ANNEXIN"/>
    <property type="match status" value="1"/>
</dbReference>
<evidence type="ECO:0000313" key="6">
    <source>
        <dbReference type="Proteomes" id="UP000053660"/>
    </source>
</evidence>
<dbReference type="OrthoDB" id="37886at2759"/>
<gene>
    <name evidence="5" type="ORF">OESDEN_11884</name>
</gene>
<keyword evidence="6" id="KW-1185">Reference proteome</keyword>
<dbReference type="Pfam" id="PF00191">
    <property type="entry name" value="Annexin"/>
    <property type="match status" value="2"/>
</dbReference>
<organism evidence="5 6">
    <name type="scientific">Oesophagostomum dentatum</name>
    <name type="common">Nodular worm</name>
    <dbReference type="NCBI Taxonomy" id="61180"/>
    <lineage>
        <taxon>Eukaryota</taxon>
        <taxon>Metazoa</taxon>
        <taxon>Ecdysozoa</taxon>
        <taxon>Nematoda</taxon>
        <taxon>Chromadorea</taxon>
        <taxon>Rhabditida</taxon>
        <taxon>Rhabditina</taxon>
        <taxon>Rhabditomorpha</taxon>
        <taxon>Strongyloidea</taxon>
        <taxon>Strongylidae</taxon>
        <taxon>Oesophagostomum</taxon>
    </lineage>
</organism>
<comment type="similarity">
    <text evidence="1">Belongs to the annexin family.</text>
</comment>
<evidence type="ECO:0000256" key="3">
    <source>
        <dbReference type="ARBA" id="ARBA00023216"/>
    </source>
</evidence>
<dbReference type="GO" id="GO:0012506">
    <property type="term" value="C:vesicle membrane"/>
    <property type="evidence" value="ECO:0007669"/>
    <property type="project" value="TreeGrafter"/>
</dbReference>
<name>A0A0B1STN4_OESDE</name>
<dbReference type="InterPro" id="IPR018502">
    <property type="entry name" value="Annexin_repeat"/>
</dbReference>
<accession>A0A0B1STN4</accession>
<evidence type="ECO:0000313" key="5">
    <source>
        <dbReference type="EMBL" id="KHJ88324.1"/>
    </source>
</evidence>
<dbReference type="SUPFAM" id="SSF47874">
    <property type="entry name" value="Annexin"/>
    <property type="match status" value="1"/>
</dbReference>
<dbReference type="GO" id="GO:0005634">
    <property type="term" value="C:nucleus"/>
    <property type="evidence" value="ECO:0007669"/>
    <property type="project" value="TreeGrafter"/>
</dbReference>
<dbReference type="GO" id="GO:0005886">
    <property type="term" value="C:plasma membrane"/>
    <property type="evidence" value="ECO:0007669"/>
    <property type="project" value="TreeGrafter"/>
</dbReference>
<dbReference type="SMART" id="SM00335">
    <property type="entry name" value="ANX"/>
    <property type="match status" value="2"/>
</dbReference>
<dbReference type="GO" id="GO:0005509">
    <property type="term" value="F:calcium ion binding"/>
    <property type="evidence" value="ECO:0007669"/>
    <property type="project" value="InterPro"/>
</dbReference>
<feature type="region of interest" description="Disordered" evidence="4">
    <location>
        <begin position="1"/>
        <end position="20"/>
    </location>
</feature>
<dbReference type="GO" id="GO:0005737">
    <property type="term" value="C:cytoplasm"/>
    <property type="evidence" value="ECO:0007669"/>
    <property type="project" value="TreeGrafter"/>
</dbReference>
<dbReference type="EMBL" id="KN556041">
    <property type="protein sequence ID" value="KHJ88324.1"/>
    <property type="molecule type" value="Genomic_DNA"/>
</dbReference>
<reference evidence="5 6" key="1">
    <citation type="submission" date="2014-03" db="EMBL/GenBank/DDBJ databases">
        <title>Draft genome of the hookworm Oesophagostomum dentatum.</title>
        <authorList>
            <person name="Mitreva M."/>
        </authorList>
    </citation>
    <scope>NUCLEOTIDE SEQUENCE [LARGE SCALE GENOMIC DNA]</scope>
    <source>
        <strain evidence="5 6">OD-Hann</strain>
    </source>
</reference>
<keyword evidence="2" id="KW-0677">Repeat</keyword>
<dbReference type="PANTHER" id="PTHR10502:SF243">
    <property type="entry name" value="ANNEXIN"/>
    <property type="match status" value="1"/>
</dbReference>
<dbReference type="GO" id="GO:0001786">
    <property type="term" value="F:phosphatidylserine binding"/>
    <property type="evidence" value="ECO:0007669"/>
    <property type="project" value="TreeGrafter"/>
</dbReference>
<keyword evidence="3" id="KW-0041">Annexin</keyword>
<dbReference type="Proteomes" id="UP000053660">
    <property type="component" value="Unassembled WGS sequence"/>
</dbReference>
<evidence type="ECO:0000256" key="1">
    <source>
        <dbReference type="ARBA" id="ARBA00007831"/>
    </source>
</evidence>
<proteinExistence type="inferred from homology"/>
<dbReference type="InterPro" id="IPR037104">
    <property type="entry name" value="Annexin_sf"/>
</dbReference>
<protein>
    <submittedName>
        <fullName evidence="5">Annexin</fullName>
    </submittedName>
</protein>
<dbReference type="GO" id="GO:0005544">
    <property type="term" value="F:calcium-dependent phospholipid binding"/>
    <property type="evidence" value="ECO:0007669"/>
    <property type="project" value="InterPro"/>
</dbReference>
<evidence type="ECO:0000256" key="4">
    <source>
        <dbReference type="SAM" id="MobiDB-lite"/>
    </source>
</evidence>
<dbReference type="PRINTS" id="PR00196">
    <property type="entry name" value="ANNEXIN"/>
</dbReference>
<feature type="compositionally biased region" description="Polar residues" evidence="4">
    <location>
        <begin position="1"/>
        <end position="16"/>
    </location>
</feature>
<dbReference type="InterPro" id="IPR001464">
    <property type="entry name" value="Annexin"/>
</dbReference>
<dbReference type="PROSITE" id="PS51897">
    <property type="entry name" value="ANNEXIN_2"/>
    <property type="match status" value="1"/>
</dbReference>
<dbReference type="Gene3D" id="1.10.220.10">
    <property type="entry name" value="Annexin"/>
    <property type="match status" value="2"/>
</dbReference>